<reference evidence="4" key="1">
    <citation type="submission" date="2016-06" db="UniProtKB">
        <authorList>
            <consortium name="WormBaseParasite"/>
        </authorList>
    </citation>
    <scope>IDENTIFICATION</scope>
</reference>
<evidence type="ECO:0000259" key="1">
    <source>
        <dbReference type="Pfam" id="PF01425"/>
    </source>
</evidence>
<organism evidence="4">
    <name type="scientific">Echinostoma caproni</name>
    <dbReference type="NCBI Taxonomy" id="27848"/>
    <lineage>
        <taxon>Eukaryota</taxon>
        <taxon>Metazoa</taxon>
        <taxon>Spiralia</taxon>
        <taxon>Lophotrochozoa</taxon>
        <taxon>Platyhelminthes</taxon>
        <taxon>Trematoda</taxon>
        <taxon>Digenea</taxon>
        <taxon>Plagiorchiida</taxon>
        <taxon>Echinostomata</taxon>
        <taxon>Echinostomatoidea</taxon>
        <taxon>Echinostomatidae</taxon>
        <taxon>Echinostoma</taxon>
    </lineage>
</organism>
<dbReference type="EMBL" id="UZAN01047101">
    <property type="protein sequence ID" value="VDP85019.1"/>
    <property type="molecule type" value="Genomic_DNA"/>
</dbReference>
<proteinExistence type="predicted"/>
<feature type="domain" description="Amidase" evidence="1">
    <location>
        <begin position="4"/>
        <end position="234"/>
    </location>
</feature>
<evidence type="ECO:0000313" key="2">
    <source>
        <dbReference type="EMBL" id="VDP85019.1"/>
    </source>
</evidence>
<dbReference type="InterPro" id="IPR023631">
    <property type="entry name" value="Amidase_dom"/>
</dbReference>
<protein>
    <submittedName>
        <fullName evidence="4">Amidase domain-containing protein</fullName>
    </submittedName>
</protein>
<sequence length="254" mass="28731">MHIKSRLESMGHELVLWQPPYTGSEWFEVFLTALFVDGGSRLVELLEHDEVERSMRIGLKIYKSWRITRQINWLLTKLFGHPDDLLYMRAINSVRDVPTLVSHMHALEEFRYKIYDSWLEAKLDAVICPSFGMAAPIPARTNRRFSGMLSYLNLFNVTNMPAGCVPSGIRVTEADLAPLRAALDPEYREKNAGVTPYPIHTPWQKAAAELQVDTLGLPVGVQVAAAPWRDEMCLHVMQVVEQAARGSTEQVAAK</sequence>
<dbReference type="AlphaFoldDB" id="A0A183AQJ3"/>
<evidence type="ECO:0000313" key="3">
    <source>
        <dbReference type="Proteomes" id="UP000272942"/>
    </source>
</evidence>
<dbReference type="GO" id="GO:0009062">
    <property type="term" value="P:fatty acid catabolic process"/>
    <property type="evidence" value="ECO:0007669"/>
    <property type="project" value="TreeGrafter"/>
</dbReference>
<dbReference type="WBParaSite" id="ECPE_0000925601-mRNA-1">
    <property type="protein sequence ID" value="ECPE_0000925601-mRNA-1"/>
    <property type="gene ID" value="ECPE_0000925601"/>
</dbReference>
<dbReference type="InterPro" id="IPR036928">
    <property type="entry name" value="AS_sf"/>
</dbReference>
<dbReference type="SUPFAM" id="SSF75304">
    <property type="entry name" value="Amidase signature (AS) enzymes"/>
    <property type="match status" value="1"/>
</dbReference>
<dbReference type="Gene3D" id="3.90.1300.10">
    <property type="entry name" value="Amidase signature (AS) domain"/>
    <property type="match status" value="1"/>
</dbReference>
<name>A0A183AQJ3_9TREM</name>
<evidence type="ECO:0000313" key="4">
    <source>
        <dbReference type="WBParaSite" id="ECPE_0000925601-mRNA-1"/>
    </source>
</evidence>
<dbReference type="Proteomes" id="UP000272942">
    <property type="component" value="Unassembled WGS sequence"/>
</dbReference>
<dbReference type="PANTHER" id="PTHR45847:SF6">
    <property type="entry name" value="FATTY ACID AMIDE HYDROLASE"/>
    <property type="match status" value="1"/>
</dbReference>
<accession>A0A183AQJ3</accession>
<dbReference type="Pfam" id="PF01425">
    <property type="entry name" value="Amidase"/>
    <property type="match status" value="1"/>
</dbReference>
<gene>
    <name evidence="2" type="ORF">ECPE_LOCUS9228</name>
</gene>
<keyword evidence="3" id="KW-1185">Reference proteome</keyword>
<dbReference type="InterPro" id="IPR052096">
    <property type="entry name" value="Endocannabinoid_amidase"/>
</dbReference>
<dbReference type="PANTHER" id="PTHR45847">
    <property type="entry name" value="FATTY ACID AMIDE HYDROLASE"/>
    <property type="match status" value="1"/>
</dbReference>
<dbReference type="OrthoDB" id="6428749at2759"/>
<dbReference type="GO" id="GO:0017064">
    <property type="term" value="F:fatty acid amide hydrolase activity"/>
    <property type="evidence" value="ECO:0007669"/>
    <property type="project" value="TreeGrafter"/>
</dbReference>
<dbReference type="GO" id="GO:0004040">
    <property type="term" value="F:amidase activity"/>
    <property type="evidence" value="ECO:0007669"/>
    <property type="project" value="TreeGrafter"/>
</dbReference>
<reference evidence="2 3" key="2">
    <citation type="submission" date="2018-11" db="EMBL/GenBank/DDBJ databases">
        <authorList>
            <consortium name="Pathogen Informatics"/>
        </authorList>
    </citation>
    <scope>NUCLEOTIDE SEQUENCE [LARGE SCALE GENOMIC DNA]</scope>
    <source>
        <strain evidence="2 3">Egypt</strain>
    </source>
</reference>